<evidence type="ECO:0000256" key="11">
    <source>
        <dbReference type="HAMAP-Rule" id="MF_00109"/>
    </source>
</evidence>
<keyword evidence="11" id="KW-0460">Magnesium</keyword>
<feature type="binding site" evidence="11">
    <location>
        <position position="19"/>
    </location>
    <ligand>
        <name>Mg(2+)</name>
        <dbReference type="ChEBI" id="CHEBI:18420"/>
    </ligand>
</feature>
<gene>
    <name evidence="11" type="primary">aroK</name>
    <name evidence="12" type="ORF">ACPOL_5949</name>
</gene>
<dbReference type="KEGG" id="abas:ACPOL_5949"/>
<evidence type="ECO:0000256" key="10">
    <source>
        <dbReference type="ARBA" id="ARBA00048567"/>
    </source>
</evidence>
<dbReference type="AlphaFoldDB" id="A0A2Z5G7F6"/>
<dbReference type="SUPFAM" id="SSF52540">
    <property type="entry name" value="P-loop containing nucleoside triphosphate hydrolases"/>
    <property type="match status" value="1"/>
</dbReference>
<dbReference type="Gene3D" id="3.40.50.300">
    <property type="entry name" value="P-loop containing nucleotide triphosphate hydrolases"/>
    <property type="match status" value="1"/>
</dbReference>
<evidence type="ECO:0000313" key="12">
    <source>
        <dbReference type="EMBL" id="AXC15193.1"/>
    </source>
</evidence>
<keyword evidence="5 11" id="KW-0808">Transferase</keyword>
<evidence type="ECO:0000313" key="13">
    <source>
        <dbReference type="Proteomes" id="UP000253606"/>
    </source>
</evidence>
<dbReference type="EC" id="2.7.1.71" evidence="3 11"/>
<reference evidence="12 13" key="1">
    <citation type="journal article" date="2018" name="Front. Microbiol.">
        <title>Hydrolytic Capabilities as a Key to Environmental Success: Chitinolytic and Cellulolytic Acidobacteria From Acidic Sub-arctic Soils and Boreal Peatlands.</title>
        <authorList>
            <person name="Belova S.E."/>
            <person name="Ravin N.V."/>
            <person name="Pankratov T.A."/>
            <person name="Rakitin A.L."/>
            <person name="Ivanova A.A."/>
            <person name="Beletsky A.V."/>
            <person name="Mardanov A.V."/>
            <person name="Sinninghe Damste J.S."/>
            <person name="Dedysh S.N."/>
        </authorList>
    </citation>
    <scope>NUCLEOTIDE SEQUENCE [LARGE SCALE GENOMIC DNA]</scope>
    <source>
        <strain evidence="12 13">SBC82</strain>
    </source>
</reference>
<evidence type="ECO:0000256" key="5">
    <source>
        <dbReference type="ARBA" id="ARBA00022679"/>
    </source>
</evidence>
<dbReference type="GO" id="GO:0005829">
    <property type="term" value="C:cytosol"/>
    <property type="evidence" value="ECO:0007669"/>
    <property type="project" value="TreeGrafter"/>
</dbReference>
<dbReference type="GO" id="GO:0000287">
    <property type="term" value="F:magnesium ion binding"/>
    <property type="evidence" value="ECO:0007669"/>
    <property type="project" value="UniProtKB-UniRule"/>
</dbReference>
<protein>
    <recommendedName>
        <fullName evidence="3 11">Shikimate kinase</fullName>
        <shortName evidence="11">SK</shortName>
        <ecNumber evidence="3 11">2.7.1.71</ecNumber>
    </recommendedName>
</protein>
<dbReference type="RefSeq" id="WP_161557586.1">
    <property type="nucleotide sequence ID" value="NZ_CP030840.1"/>
</dbReference>
<comment type="catalytic activity">
    <reaction evidence="10 11">
        <text>shikimate + ATP = 3-phosphoshikimate + ADP + H(+)</text>
        <dbReference type="Rhea" id="RHEA:13121"/>
        <dbReference type="ChEBI" id="CHEBI:15378"/>
        <dbReference type="ChEBI" id="CHEBI:30616"/>
        <dbReference type="ChEBI" id="CHEBI:36208"/>
        <dbReference type="ChEBI" id="CHEBI:145989"/>
        <dbReference type="ChEBI" id="CHEBI:456216"/>
        <dbReference type="EC" id="2.7.1.71"/>
    </reaction>
</comment>
<dbReference type="Proteomes" id="UP000253606">
    <property type="component" value="Chromosome"/>
</dbReference>
<proteinExistence type="inferred from homology"/>
<dbReference type="CDD" id="cd00464">
    <property type="entry name" value="SK"/>
    <property type="match status" value="1"/>
</dbReference>
<comment type="subunit">
    <text evidence="11">Monomer.</text>
</comment>
<evidence type="ECO:0000256" key="3">
    <source>
        <dbReference type="ARBA" id="ARBA00012154"/>
    </source>
</evidence>
<organism evidence="12 13">
    <name type="scientific">Acidisarcina polymorpha</name>
    <dbReference type="NCBI Taxonomy" id="2211140"/>
    <lineage>
        <taxon>Bacteria</taxon>
        <taxon>Pseudomonadati</taxon>
        <taxon>Acidobacteriota</taxon>
        <taxon>Terriglobia</taxon>
        <taxon>Terriglobales</taxon>
        <taxon>Acidobacteriaceae</taxon>
        <taxon>Acidisarcina</taxon>
    </lineage>
</organism>
<dbReference type="InterPro" id="IPR023000">
    <property type="entry name" value="Shikimate_kinase_CS"/>
</dbReference>
<feature type="binding site" evidence="11">
    <location>
        <position position="37"/>
    </location>
    <ligand>
        <name>substrate</name>
    </ligand>
</feature>
<evidence type="ECO:0000256" key="9">
    <source>
        <dbReference type="ARBA" id="ARBA00023141"/>
    </source>
</evidence>
<dbReference type="PANTHER" id="PTHR21087">
    <property type="entry name" value="SHIKIMATE KINASE"/>
    <property type="match status" value="1"/>
</dbReference>
<dbReference type="GO" id="GO:0009423">
    <property type="term" value="P:chorismate biosynthetic process"/>
    <property type="evidence" value="ECO:0007669"/>
    <property type="project" value="UniProtKB-UniRule"/>
</dbReference>
<dbReference type="InterPro" id="IPR000623">
    <property type="entry name" value="Shikimate_kinase/TSH1"/>
</dbReference>
<dbReference type="EMBL" id="CP030840">
    <property type="protein sequence ID" value="AXC15193.1"/>
    <property type="molecule type" value="Genomic_DNA"/>
</dbReference>
<evidence type="ECO:0000256" key="1">
    <source>
        <dbReference type="ARBA" id="ARBA00004842"/>
    </source>
</evidence>
<comment type="caution">
    <text evidence="11">Lacks conserved residue(s) required for the propagation of feature annotation.</text>
</comment>
<dbReference type="PRINTS" id="PR01100">
    <property type="entry name" value="SHIKIMTKNASE"/>
</dbReference>
<evidence type="ECO:0000256" key="4">
    <source>
        <dbReference type="ARBA" id="ARBA00022605"/>
    </source>
</evidence>
<comment type="similarity">
    <text evidence="2 11">Belongs to the shikimate kinase family.</text>
</comment>
<dbReference type="GO" id="GO:0005524">
    <property type="term" value="F:ATP binding"/>
    <property type="evidence" value="ECO:0007669"/>
    <property type="project" value="UniProtKB-UniRule"/>
</dbReference>
<dbReference type="GO" id="GO:0009073">
    <property type="term" value="P:aromatic amino acid family biosynthetic process"/>
    <property type="evidence" value="ECO:0007669"/>
    <property type="project" value="UniProtKB-KW"/>
</dbReference>
<evidence type="ECO:0000256" key="7">
    <source>
        <dbReference type="ARBA" id="ARBA00022777"/>
    </source>
</evidence>
<comment type="cofactor">
    <cofactor evidence="11">
        <name>Mg(2+)</name>
        <dbReference type="ChEBI" id="CHEBI:18420"/>
    </cofactor>
    <text evidence="11">Binds 1 Mg(2+) ion per subunit.</text>
</comment>
<dbReference type="Pfam" id="PF01202">
    <property type="entry name" value="SKI"/>
    <property type="match status" value="1"/>
</dbReference>
<feature type="binding site" evidence="11">
    <location>
        <position position="126"/>
    </location>
    <ligand>
        <name>ATP</name>
        <dbReference type="ChEBI" id="CHEBI:30616"/>
    </ligand>
</feature>
<dbReference type="GO" id="GO:0008652">
    <property type="term" value="P:amino acid biosynthetic process"/>
    <property type="evidence" value="ECO:0007669"/>
    <property type="project" value="UniProtKB-KW"/>
</dbReference>
<keyword evidence="7 11" id="KW-0418">Kinase</keyword>
<keyword evidence="6 11" id="KW-0547">Nucleotide-binding</keyword>
<feature type="binding site" evidence="11">
    <location>
        <begin position="15"/>
        <end position="20"/>
    </location>
    <ligand>
        <name>ATP</name>
        <dbReference type="ChEBI" id="CHEBI:30616"/>
    </ligand>
</feature>
<dbReference type="UniPathway" id="UPA00053">
    <property type="reaction ID" value="UER00088"/>
</dbReference>
<dbReference type="InterPro" id="IPR031322">
    <property type="entry name" value="Shikimate/glucono_kinase"/>
</dbReference>
<name>A0A2Z5G7F6_9BACT</name>
<dbReference type="HAMAP" id="MF_00109">
    <property type="entry name" value="Shikimate_kinase"/>
    <property type="match status" value="1"/>
</dbReference>
<dbReference type="InterPro" id="IPR027417">
    <property type="entry name" value="P-loop_NTPase"/>
</dbReference>
<dbReference type="GO" id="GO:0004765">
    <property type="term" value="F:shikimate kinase activity"/>
    <property type="evidence" value="ECO:0007669"/>
    <property type="project" value="UniProtKB-UniRule"/>
</dbReference>
<evidence type="ECO:0000256" key="8">
    <source>
        <dbReference type="ARBA" id="ARBA00022840"/>
    </source>
</evidence>
<keyword evidence="11" id="KW-0963">Cytoplasm</keyword>
<dbReference type="PANTHER" id="PTHR21087:SF16">
    <property type="entry name" value="SHIKIMATE KINASE 1, CHLOROPLASTIC"/>
    <property type="match status" value="1"/>
</dbReference>
<dbReference type="PROSITE" id="PS01128">
    <property type="entry name" value="SHIKIMATE_KINASE"/>
    <property type="match status" value="1"/>
</dbReference>
<keyword evidence="4 11" id="KW-0028">Amino-acid biosynthesis</keyword>
<comment type="subcellular location">
    <subcellularLocation>
        <location evidence="11">Cytoplasm</location>
    </subcellularLocation>
</comment>
<comment type="pathway">
    <text evidence="1 11">Metabolic intermediate biosynthesis; chorismate biosynthesis; chorismate from D-erythrose 4-phosphate and phosphoenolpyruvate: step 5/7.</text>
</comment>
<keyword evidence="9 11" id="KW-0057">Aromatic amino acid biosynthesis</keyword>
<comment type="function">
    <text evidence="11">Catalyzes the specific phosphorylation of the 3-hydroxyl group of shikimic acid using ATP as a cosubstrate.</text>
</comment>
<accession>A0A2Z5G7F6</accession>
<feature type="binding site" evidence="11">
    <location>
        <position position="83"/>
    </location>
    <ligand>
        <name>substrate</name>
    </ligand>
</feature>
<feature type="binding site" evidence="11">
    <location>
        <position position="61"/>
    </location>
    <ligand>
        <name>substrate</name>
    </ligand>
</feature>
<keyword evidence="8 11" id="KW-0067">ATP-binding</keyword>
<keyword evidence="11" id="KW-0479">Metal-binding</keyword>
<evidence type="ECO:0000256" key="2">
    <source>
        <dbReference type="ARBA" id="ARBA00006997"/>
    </source>
</evidence>
<sequence length="189" mass="20836">MPREIFRIVLVGFMGAGKSTAGPLLAERLGWEFMDADQCLARRTGQTIAELFEGQGEAGFREMEATIIAELHERQEVVLALGGGAIETDSTRRLLSESTGTCVVFLNAPLAVLIERCESQPGAAVRPILQQRETLSERFHSRLQHYERAHVTIDTHGLSPETVADRIMDRLRDGPFHLSSLAGHSSGKR</sequence>
<keyword evidence="13" id="KW-1185">Reference proteome</keyword>
<feature type="binding site" evidence="11">
    <location>
        <position position="142"/>
    </location>
    <ligand>
        <name>substrate</name>
    </ligand>
</feature>
<evidence type="ECO:0000256" key="6">
    <source>
        <dbReference type="ARBA" id="ARBA00022741"/>
    </source>
</evidence>